<protein>
    <recommendedName>
        <fullName evidence="4">Outer membrane protein beta-barrel domain-containing protein</fullName>
    </recommendedName>
</protein>
<feature type="signal peptide" evidence="1">
    <location>
        <begin position="1"/>
        <end position="22"/>
    </location>
</feature>
<feature type="chain" id="PRO_5028807332" description="Outer membrane protein beta-barrel domain-containing protein" evidence="1">
    <location>
        <begin position="23"/>
        <end position="183"/>
    </location>
</feature>
<dbReference type="KEGG" id="dtl:H8F01_04520"/>
<evidence type="ECO:0008006" key="4">
    <source>
        <dbReference type="Google" id="ProtNLM"/>
    </source>
</evidence>
<dbReference type="Pfam" id="PF07437">
    <property type="entry name" value="YfaZ"/>
    <property type="match status" value="1"/>
</dbReference>
<dbReference type="InterPro" id="IPR009998">
    <property type="entry name" value="YfaZ"/>
</dbReference>
<evidence type="ECO:0000313" key="2">
    <source>
        <dbReference type="EMBL" id="QNK02414.1"/>
    </source>
</evidence>
<proteinExistence type="predicted"/>
<sequence length="183" mass="19327">MNTRKFSLALLAGLSFCVPAFATSVSASGGDGSVGIDLGVPLTSGLRADLGYLKTDDRRGDADVYSAALMIVPASRDIHWEIGARYQYQDARYASGGGVGLGGSVDVPTGIRWLSLGAYGFYTPEALTNGDMSHGYDVGAQVNVRFGSSVSVFGGYRRMRTSFDGFGDHDLYKGPMFGVRVGL</sequence>
<keyword evidence="3" id="KW-1185">Reference proteome</keyword>
<dbReference type="EMBL" id="CP060412">
    <property type="protein sequence ID" value="QNK02414.1"/>
    <property type="molecule type" value="Genomic_DNA"/>
</dbReference>
<gene>
    <name evidence="2" type="ORF">H8F01_04520</name>
</gene>
<dbReference type="Proteomes" id="UP000515873">
    <property type="component" value="Chromosome"/>
</dbReference>
<dbReference type="AlphaFoldDB" id="A0A7G8Q6K6"/>
<reference evidence="2 3" key="1">
    <citation type="submission" date="2020-08" db="EMBL/GenBank/DDBJ databases">
        <title>Dyella sp. G9 isolated from forest soil.</title>
        <authorList>
            <person name="Fu J."/>
            <person name="Qiu L."/>
        </authorList>
    </citation>
    <scope>NUCLEOTIDE SEQUENCE [LARGE SCALE GENOMIC DNA]</scope>
    <source>
        <strain evidence="2 3">G9</strain>
    </source>
</reference>
<keyword evidence="1" id="KW-0732">Signal</keyword>
<evidence type="ECO:0000256" key="1">
    <source>
        <dbReference type="SAM" id="SignalP"/>
    </source>
</evidence>
<name>A0A7G8Q6K6_9GAMM</name>
<evidence type="ECO:0000313" key="3">
    <source>
        <dbReference type="Proteomes" id="UP000515873"/>
    </source>
</evidence>
<dbReference type="RefSeq" id="WP_187057865.1">
    <property type="nucleotide sequence ID" value="NZ_CP060412.1"/>
</dbReference>
<organism evidence="2 3">
    <name type="scientific">Dyella telluris</name>
    <dbReference type="NCBI Taxonomy" id="2763498"/>
    <lineage>
        <taxon>Bacteria</taxon>
        <taxon>Pseudomonadati</taxon>
        <taxon>Pseudomonadota</taxon>
        <taxon>Gammaproteobacteria</taxon>
        <taxon>Lysobacterales</taxon>
        <taxon>Rhodanobacteraceae</taxon>
        <taxon>Dyella</taxon>
    </lineage>
</organism>
<accession>A0A7G8Q6K6</accession>